<organism evidence="2 3">
    <name type="scientific">Luteococcus peritonei</name>
    <dbReference type="NCBI Taxonomy" id="88874"/>
    <lineage>
        <taxon>Bacteria</taxon>
        <taxon>Bacillati</taxon>
        <taxon>Actinomycetota</taxon>
        <taxon>Actinomycetes</taxon>
        <taxon>Propionibacteriales</taxon>
        <taxon>Propionibacteriaceae</taxon>
        <taxon>Luteococcus</taxon>
    </lineage>
</organism>
<dbReference type="GO" id="GO:0016757">
    <property type="term" value="F:glycosyltransferase activity"/>
    <property type="evidence" value="ECO:0007669"/>
    <property type="project" value="UniProtKB-KW"/>
</dbReference>
<comment type="caution">
    <text evidence="2">The sequence shown here is derived from an EMBL/GenBank/DDBJ whole genome shotgun (WGS) entry which is preliminary data.</text>
</comment>
<dbReference type="InterPro" id="IPR001173">
    <property type="entry name" value="Glyco_trans_2-like"/>
</dbReference>
<dbReference type="PANTHER" id="PTHR43179:SF7">
    <property type="entry name" value="RHAMNOSYLTRANSFERASE WBBL"/>
    <property type="match status" value="1"/>
</dbReference>
<evidence type="ECO:0000313" key="3">
    <source>
        <dbReference type="Proteomes" id="UP001597326"/>
    </source>
</evidence>
<dbReference type="Proteomes" id="UP001597326">
    <property type="component" value="Unassembled WGS sequence"/>
</dbReference>
<gene>
    <name evidence="2" type="ORF">ACFSCS_03550</name>
</gene>
<sequence>MTSNRLVVTALVVTYNSASEIDALLDSLPAAAEGLDLRVLVVDNSSSDDTVARVEARGDARVVASGGNVGYAAGINVGRENLDPDTDALAILNPDLVLEPGALRLLVEPLVSDRTIGVTVPHVSNSDGSPFHSLRREPRLLSQLGEMAFGSHWASRPAVLGDALRRPEHYATGRDVEWASGAALVISRACNDTVGEWREDFFLYSEETDFARRARQAGYRIRYVPEARCLHIGGASGSSPKLEALMEVNKLRDYEANHNPVSSVAFRGVLAAQHALRARSKPGSKLALRHLLQRSSWDELPAGEPRIRKEA</sequence>
<dbReference type="EMBL" id="JBHUFZ010000008">
    <property type="protein sequence ID" value="MFD1889263.1"/>
    <property type="molecule type" value="Genomic_DNA"/>
</dbReference>
<proteinExistence type="predicted"/>
<accession>A0ABW4RV29</accession>
<dbReference type="SUPFAM" id="SSF53448">
    <property type="entry name" value="Nucleotide-diphospho-sugar transferases"/>
    <property type="match status" value="1"/>
</dbReference>
<keyword evidence="2" id="KW-0808">Transferase</keyword>
<evidence type="ECO:0000259" key="1">
    <source>
        <dbReference type="Pfam" id="PF00535"/>
    </source>
</evidence>
<keyword evidence="2" id="KW-0328">Glycosyltransferase</keyword>
<protein>
    <submittedName>
        <fullName evidence="2">Glycosyltransferase family 2 protein</fullName>
        <ecNumber evidence="2">2.4.-.-</ecNumber>
    </submittedName>
</protein>
<keyword evidence="3" id="KW-1185">Reference proteome</keyword>
<dbReference type="Gene3D" id="3.90.550.10">
    <property type="entry name" value="Spore Coat Polysaccharide Biosynthesis Protein SpsA, Chain A"/>
    <property type="match status" value="1"/>
</dbReference>
<name>A0ABW4RV29_9ACTN</name>
<dbReference type="RefSeq" id="WP_343872255.1">
    <property type="nucleotide sequence ID" value="NZ_BAAAIX010000007.1"/>
</dbReference>
<feature type="domain" description="Glycosyltransferase 2-like" evidence="1">
    <location>
        <begin position="10"/>
        <end position="136"/>
    </location>
</feature>
<dbReference type="EC" id="2.4.-.-" evidence="2"/>
<dbReference type="InterPro" id="IPR029044">
    <property type="entry name" value="Nucleotide-diphossugar_trans"/>
</dbReference>
<reference evidence="3" key="1">
    <citation type="journal article" date="2019" name="Int. J. Syst. Evol. Microbiol.">
        <title>The Global Catalogue of Microorganisms (GCM) 10K type strain sequencing project: providing services to taxonomists for standard genome sequencing and annotation.</title>
        <authorList>
            <consortium name="The Broad Institute Genomics Platform"/>
            <consortium name="The Broad Institute Genome Sequencing Center for Infectious Disease"/>
            <person name="Wu L."/>
            <person name="Ma J."/>
        </authorList>
    </citation>
    <scope>NUCLEOTIDE SEQUENCE [LARGE SCALE GENOMIC DNA]</scope>
    <source>
        <strain evidence="3">CAIM 431</strain>
    </source>
</reference>
<dbReference type="PANTHER" id="PTHR43179">
    <property type="entry name" value="RHAMNOSYLTRANSFERASE WBBL"/>
    <property type="match status" value="1"/>
</dbReference>
<dbReference type="CDD" id="cd04186">
    <property type="entry name" value="GT_2_like_c"/>
    <property type="match status" value="1"/>
</dbReference>
<evidence type="ECO:0000313" key="2">
    <source>
        <dbReference type="EMBL" id="MFD1889263.1"/>
    </source>
</evidence>
<dbReference type="Pfam" id="PF00535">
    <property type="entry name" value="Glycos_transf_2"/>
    <property type="match status" value="1"/>
</dbReference>